<reference evidence="1" key="2">
    <citation type="journal article" date="2015" name="Data Brief">
        <title>Shoot transcriptome of the giant reed, Arundo donax.</title>
        <authorList>
            <person name="Barrero R.A."/>
            <person name="Guerrero F.D."/>
            <person name="Moolhuijzen P."/>
            <person name="Goolsby J.A."/>
            <person name="Tidwell J."/>
            <person name="Bellgard S.E."/>
            <person name="Bellgard M.I."/>
        </authorList>
    </citation>
    <scope>NUCLEOTIDE SEQUENCE</scope>
    <source>
        <tissue evidence="1">Shoot tissue taken approximately 20 cm above the soil surface</tissue>
    </source>
</reference>
<name>A0A0A9E545_ARUDO</name>
<reference evidence="1" key="1">
    <citation type="submission" date="2014-09" db="EMBL/GenBank/DDBJ databases">
        <authorList>
            <person name="Magalhaes I.L.F."/>
            <person name="Oliveira U."/>
            <person name="Santos F.R."/>
            <person name="Vidigal T.H.D.A."/>
            <person name="Brescovit A.D."/>
            <person name="Santos A.J."/>
        </authorList>
    </citation>
    <scope>NUCLEOTIDE SEQUENCE</scope>
    <source>
        <tissue evidence="1">Shoot tissue taken approximately 20 cm above the soil surface</tissue>
    </source>
</reference>
<dbReference type="AlphaFoldDB" id="A0A0A9E545"/>
<organism evidence="1">
    <name type="scientific">Arundo donax</name>
    <name type="common">Giant reed</name>
    <name type="synonym">Donax arundinaceus</name>
    <dbReference type="NCBI Taxonomy" id="35708"/>
    <lineage>
        <taxon>Eukaryota</taxon>
        <taxon>Viridiplantae</taxon>
        <taxon>Streptophyta</taxon>
        <taxon>Embryophyta</taxon>
        <taxon>Tracheophyta</taxon>
        <taxon>Spermatophyta</taxon>
        <taxon>Magnoliopsida</taxon>
        <taxon>Liliopsida</taxon>
        <taxon>Poales</taxon>
        <taxon>Poaceae</taxon>
        <taxon>PACMAD clade</taxon>
        <taxon>Arundinoideae</taxon>
        <taxon>Arundineae</taxon>
        <taxon>Arundo</taxon>
    </lineage>
</organism>
<accession>A0A0A9E545</accession>
<sequence length="29" mass="3256">MLTHLQLAGEKGSSVNRSRSFCDSWRSVC</sequence>
<proteinExistence type="predicted"/>
<evidence type="ECO:0000313" key="1">
    <source>
        <dbReference type="EMBL" id="JAD95919.1"/>
    </source>
</evidence>
<dbReference type="EMBL" id="GBRH01201976">
    <property type="protein sequence ID" value="JAD95919.1"/>
    <property type="molecule type" value="Transcribed_RNA"/>
</dbReference>
<protein>
    <submittedName>
        <fullName evidence="1">Uncharacterized protein</fullName>
    </submittedName>
</protein>